<dbReference type="PANTHER" id="PTHR46763:SF1">
    <property type="entry name" value="DYNEIN REGULATORY COMPLEX PROTEIN 8"/>
    <property type="match status" value="1"/>
</dbReference>
<dbReference type="Gene3D" id="1.10.238.10">
    <property type="entry name" value="EF-hand"/>
    <property type="match status" value="2"/>
</dbReference>
<dbReference type="OrthoDB" id="10260307at2759"/>
<gene>
    <name evidence="2" type="ORF">QR46_2801</name>
</gene>
<evidence type="ECO:0000313" key="2">
    <source>
        <dbReference type="EMBL" id="KWX13228.1"/>
    </source>
</evidence>
<protein>
    <submittedName>
        <fullName evidence="2">Calcium-binding protein/ EF-Hand superfamily protein</fullName>
    </submittedName>
</protein>
<comment type="caution">
    <text evidence="2">The sequence shown here is derived from an EMBL/GenBank/DDBJ whole genome shotgun (WGS) entry which is preliminary data.</text>
</comment>
<dbReference type="PANTHER" id="PTHR46763">
    <property type="entry name" value="DYNEIN REGULATORY COMPLEX PROTEIN 8"/>
    <property type="match status" value="1"/>
</dbReference>
<dbReference type="CDD" id="cd00051">
    <property type="entry name" value="EFh"/>
    <property type="match status" value="1"/>
</dbReference>
<dbReference type="Pfam" id="PF13405">
    <property type="entry name" value="EF-hand_6"/>
    <property type="match status" value="1"/>
</dbReference>
<dbReference type="GO" id="GO:0005509">
    <property type="term" value="F:calcium ion binding"/>
    <property type="evidence" value="ECO:0007669"/>
    <property type="project" value="InterPro"/>
</dbReference>
<dbReference type="VEuPathDB" id="GiardiaDB:QR46_2801"/>
<dbReference type="InterPro" id="IPR002048">
    <property type="entry name" value="EF_hand_dom"/>
</dbReference>
<reference evidence="2 3" key="1">
    <citation type="journal article" date="2015" name="Mol. Biochem. Parasitol.">
        <title>Identification of polymorphic genes for use in assemblage B genotyping assays through comparative genomics of multiple assemblage B Giardia duodenalis isolates.</title>
        <authorList>
            <person name="Wielinga C."/>
            <person name="Thompson R.C."/>
            <person name="Monis P."/>
            <person name="Ryan U."/>
        </authorList>
    </citation>
    <scope>NUCLEOTIDE SEQUENCE [LARGE SCALE GENOMIC DNA]</scope>
    <source>
        <strain evidence="2 3">BAH15c1</strain>
    </source>
</reference>
<organism evidence="2 3">
    <name type="scientific">Giardia duodenalis assemblage B</name>
    <dbReference type="NCBI Taxonomy" id="1394984"/>
    <lineage>
        <taxon>Eukaryota</taxon>
        <taxon>Metamonada</taxon>
        <taxon>Diplomonadida</taxon>
        <taxon>Hexamitidae</taxon>
        <taxon>Giardiinae</taxon>
        <taxon>Giardia</taxon>
    </lineage>
</organism>
<dbReference type="Proteomes" id="UP000070089">
    <property type="component" value="Unassembled WGS sequence"/>
</dbReference>
<dbReference type="PROSITE" id="PS50222">
    <property type="entry name" value="EF_HAND_2"/>
    <property type="match status" value="2"/>
</dbReference>
<name>A0A132NT72_GIAIN</name>
<dbReference type="FunFam" id="1.10.238.10:FF:000001">
    <property type="entry name" value="Calmodulin 1"/>
    <property type="match status" value="1"/>
</dbReference>
<dbReference type="InterPro" id="IPR011992">
    <property type="entry name" value="EF-hand-dom_pair"/>
</dbReference>
<dbReference type="EMBL" id="JXTI01000078">
    <property type="protein sequence ID" value="KWX13228.1"/>
    <property type="molecule type" value="Genomic_DNA"/>
</dbReference>
<dbReference type="SUPFAM" id="SSF47473">
    <property type="entry name" value="EF-hand"/>
    <property type="match status" value="1"/>
</dbReference>
<accession>A0A132NT72</accession>
<dbReference type="SMART" id="SM00054">
    <property type="entry name" value="EFh"/>
    <property type="match status" value="2"/>
</dbReference>
<evidence type="ECO:0000259" key="1">
    <source>
        <dbReference type="PROSITE" id="PS50222"/>
    </source>
</evidence>
<sequence length="171" mass="19062">MLKVSCLKSSMSLEAYSQVLVRKVGDTFDIFDTEKNGTIDVREVGTVLRSLGVYPTEAQLHSMLLEIQQDEPSMYVSKASFMAVVCRVISTNEITGPAPDELARAFAVLDPNNTGFLETEQLRVYLTTSGERLNADEMENFSAFATDTETGLVDWRSYLTAVTDILWQNDD</sequence>
<evidence type="ECO:0000313" key="3">
    <source>
        <dbReference type="Proteomes" id="UP000070089"/>
    </source>
</evidence>
<feature type="domain" description="EF-hand" evidence="1">
    <location>
        <begin position="97"/>
        <end position="132"/>
    </location>
</feature>
<proteinExistence type="predicted"/>
<dbReference type="AlphaFoldDB" id="A0A132NT72"/>
<feature type="domain" description="EF-hand" evidence="1">
    <location>
        <begin position="19"/>
        <end position="54"/>
    </location>
</feature>